<protein>
    <submittedName>
        <fullName evidence="1">Uncharacterized protein</fullName>
    </submittedName>
</protein>
<reference evidence="1 2" key="1">
    <citation type="journal article" date="2022" name="DNA Res.">
        <title>Chromosomal-level genome assembly of the orchid tree Bauhinia variegata (Leguminosae; Cercidoideae) supports the allotetraploid origin hypothesis of Bauhinia.</title>
        <authorList>
            <person name="Zhong Y."/>
            <person name="Chen Y."/>
            <person name="Zheng D."/>
            <person name="Pang J."/>
            <person name="Liu Y."/>
            <person name="Luo S."/>
            <person name="Meng S."/>
            <person name="Qian L."/>
            <person name="Wei D."/>
            <person name="Dai S."/>
            <person name="Zhou R."/>
        </authorList>
    </citation>
    <scope>NUCLEOTIDE SEQUENCE [LARGE SCALE GENOMIC DNA]</scope>
    <source>
        <strain evidence="1">BV-YZ2020</strain>
    </source>
</reference>
<comment type="caution">
    <text evidence="1">The sequence shown here is derived from an EMBL/GenBank/DDBJ whole genome shotgun (WGS) entry which is preliminary data.</text>
</comment>
<keyword evidence="2" id="KW-1185">Reference proteome</keyword>
<name>A0ACB9Q1C7_BAUVA</name>
<dbReference type="Proteomes" id="UP000828941">
    <property type="component" value="Chromosome 2"/>
</dbReference>
<gene>
    <name evidence="1" type="ORF">L6164_003395</name>
</gene>
<evidence type="ECO:0000313" key="2">
    <source>
        <dbReference type="Proteomes" id="UP000828941"/>
    </source>
</evidence>
<proteinExistence type="predicted"/>
<sequence length="87" mass="10064">MAEEKQTAKPYQQEKTIEGIFANLMKEWPELKGAKVDDAKRKIKEEKPEVEIQVVPPNYRYGCILDFDRVCLFVDDSGIVTEAPFTR</sequence>
<dbReference type="EMBL" id="CM039427">
    <property type="protein sequence ID" value="KAI4354543.1"/>
    <property type="molecule type" value="Genomic_DNA"/>
</dbReference>
<accession>A0ACB9Q1C7</accession>
<organism evidence="1 2">
    <name type="scientific">Bauhinia variegata</name>
    <name type="common">Purple orchid tree</name>
    <name type="synonym">Phanera variegata</name>
    <dbReference type="NCBI Taxonomy" id="167791"/>
    <lineage>
        <taxon>Eukaryota</taxon>
        <taxon>Viridiplantae</taxon>
        <taxon>Streptophyta</taxon>
        <taxon>Embryophyta</taxon>
        <taxon>Tracheophyta</taxon>
        <taxon>Spermatophyta</taxon>
        <taxon>Magnoliopsida</taxon>
        <taxon>eudicotyledons</taxon>
        <taxon>Gunneridae</taxon>
        <taxon>Pentapetalae</taxon>
        <taxon>rosids</taxon>
        <taxon>fabids</taxon>
        <taxon>Fabales</taxon>
        <taxon>Fabaceae</taxon>
        <taxon>Cercidoideae</taxon>
        <taxon>Cercideae</taxon>
        <taxon>Bauhiniinae</taxon>
        <taxon>Bauhinia</taxon>
    </lineage>
</organism>
<evidence type="ECO:0000313" key="1">
    <source>
        <dbReference type="EMBL" id="KAI4354543.1"/>
    </source>
</evidence>